<comment type="caution">
    <text evidence="3">The sequence shown here is derived from an EMBL/GenBank/DDBJ whole genome shotgun (WGS) entry which is preliminary data.</text>
</comment>
<evidence type="ECO:0000259" key="2">
    <source>
        <dbReference type="Pfam" id="PF08308"/>
    </source>
</evidence>
<feature type="signal peptide" evidence="1">
    <location>
        <begin position="1"/>
        <end position="33"/>
    </location>
</feature>
<sequence length="109" mass="11386">MTMAGASANAKRTRAAAALLLLGLSACAPRAPATVSLRVKGNVPDASVTIDDQYIGALAYVAARGVALPPGRHRITVEKAGYFAWDRLVEARSGDPPIHLQVQLTPVPD</sequence>
<dbReference type="EMBL" id="JELY01000408">
    <property type="protein sequence ID" value="KYF59516.1"/>
    <property type="molecule type" value="Genomic_DNA"/>
</dbReference>
<name>A0A150PVK6_SORCE</name>
<protein>
    <recommendedName>
        <fullName evidence="2">PEGA domain-containing protein</fullName>
    </recommendedName>
</protein>
<gene>
    <name evidence="3" type="ORF">BE08_28570</name>
</gene>
<evidence type="ECO:0000256" key="1">
    <source>
        <dbReference type="SAM" id="SignalP"/>
    </source>
</evidence>
<proteinExistence type="predicted"/>
<dbReference type="AlphaFoldDB" id="A0A150PVK6"/>
<dbReference type="InterPro" id="IPR013229">
    <property type="entry name" value="PEGA"/>
</dbReference>
<feature type="domain" description="PEGA" evidence="2">
    <location>
        <begin position="35"/>
        <end position="105"/>
    </location>
</feature>
<keyword evidence="1" id="KW-0732">Signal</keyword>
<organism evidence="3 4">
    <name type="scientific">Sorangium cellulosum</name>
    <name type="common">Polyangium cellulosum</name>
    <dbReference type="NCBI Taxonomy" id="56"/>
    <lineage>
        <taxon>Bacteria</taxon>
        <taxon>Pseudomonadati</taxon>
        <taxon>Myxococcota</taxon>
        <taxon>Polyangia</taxon>
        <taxon>Polyangiales</taxon>
        <taxon>Polyangiaceae</taxon>
        <taxon>Sorangium</taxon>
    </lineage>
</organism>
<dbReference type="Pfam" id="PF08308">
    <property type="entry name" value="PEGA"/>
    <property type="match status" value="1"/>
</dbReference>
<feature type="chain" id="PRO_5007566231" description="PEGA domain-containing protein" evidence="1">
    <location>
        <begin position="34"/>
        <end position="109"/>
    </location>
</feature>
<evidence type="ECO:0000313" key="3">
    <source>
        <dbReference type="EMBL" id="KYF59516.1"/>
    </source>
</evidence>
<dbReference type="Proteomes" id="UP000075420">
    <property type="component" value="Unassembled WGS sequence"/>
</dbReference>
<evidence type="ECO:0000313" key="4">
    <source>
        <dbReference type="Proteomes" id="UP000075420"/>
    </source>
</evidence>
<accession>A0A150PVK6</accession>
<reference evidence="3 4" key="1">
    <citation type="submission" date="2014-02" db="EMBL/GenBank/DDBJ databases">
        <title>The small core and large imbalanced accessory genome model reveals a collaborative survival strategy of Sorangium cellulosum strains in nature.</title>
        <authorList>
            <person name="Han K."/>
            <person name="Peng R."/>
            <person name="Blom J."/>
            <person name="Li Y.-Z."/>
        </authorList>
    </citation>
    <scope>NUCLEOTIDE SEQUENCE [LARGE SCALE GENOMIC DNA]</scope>
    <source>
        <strain evidence="3 4">So0157-25</strain>
    </source>
</reference>